<name>A0A2T5C302_9BACT</name>
<dbReference type="PROSITE" id="PS50164">
    <property type="entry name" value="GIY_YIG"/>
    <property type="match status" value="1"/>
</dbReference>
<keyword evidence="3" id="KW-0540">Nuclease</keyword>
<dbReference type="GO" id="GO:0004519">
    <property type="term" value="F:endonuclease activity"/>
    <property type="evidence" value="ECO:0007669"/>
    <property type="project" value="UniProtKB-KW"/>
</dbReference>
<dbReference type="InterPro" id="IPR000305">
    <property type="entry name" value="GIY-YIG_endonuc"/>
</dbReference>
<dbReference type="EMBL" id="QAAD01000006">
    <property type="protein sequence ID" value="PTN09111.1"/>
    <property type="molecule type" value="Genomic_DNA"/>
</dbReference>
<gene>
    <name evidence="3" type="ORF">C8N47_106213</name>
</gene>
<comment type="similarity">
    <text evidence="1">Belongs to the UPF0213 family.</text>
</comment>
<evidence type="ECO:0000259" key="2">
    <source>
        <dbReference type="PROSITE" id="PS50164"/>
    </source>
</evidence>
<proteinExistence type="inferred from homology"/>
<dbReference type="Gene3D" id="3.40.1440.10">
    <property type="entry name" value="GIY-YIG endonuclease"/>
    <property type="match status" value="1"/>
</dbReference>
<dbReference type="PANTHER" id="PTHR34477:SF1">
    <property type="entry name" value="UPF0213 PROTEIN YHBQ"/>
    <property type="match status" value="1"/>
</dbReference>
<sequence length="78" mass="9220">MYTVYAIKSEIDGRIYVGFSSNLERRLKEHNSGKTKSTKGYRPWRLIFKEQCDSRIEARKLEKFYKSGKGKEILKMVP</sequence>
<dbReference type="OrthoDB" id="677560at2"/>
<keyword evidence="3" id="KW-0255">Endonuclease</keyword>
<keyword evidence="3" id="KW-0378">Hydrolase</keyword>
<evidence type="ECO:0000313" key="3">
    <source>
        <dbReference type="EMBL" id="PTN09111.1"/>
    </source>
</evidence>
<keyword evidence="4" id="KW-1185">Reference proteome</keyword>
<dbReference type="Proteomes" id="UP000243525">
    <property type="component" value="Unassembled WGS sequence"/>
</dbReference>
<protein>
    <submittedName>
        <fullName evidence="3">Putative endonuclease</fullName>
    </submittedName>
</protein>
<dbReference type="CDD" id="cd10449">
    <property type="entry name" value="GIY-YIG_SLX1_like"/>
    <property type="match status" value="1"/>
</dbReference>
<dbReference type="SUPFAM" id="SSF82771">
    <property type="entry name" value="GIY-YIG endonuclease"/>
    <property type="match status" value="1"/>
</dbReference>
<dbReference type="InterPro" id="IPR050190">
    <property type="entry name" value="UPF0213_domain"/>
</dbReference>
<dbReference type="PANTHER" id="PTHR34477">
    <property type="entry name" value="UPF0213 PROTEIN YHBQ"/>
    <property type="match status" value="1"/>
</dbReference>
<dbReference type="AlphaFoldDB" id="A0A2T5C302"/>
<dbReference type="Pfam" id="PF01541">
    <property type="entry name" value="GIY-YIG"/>
    <property type="match status" value="1"/>
</dbReference>
<dbReference type="InterPro" id="IPR035901">
    <property type="entry name" value="GIY-YIG_endonuc_sf"/>
</dbReference>
<accession>A0A2T5C302</accession>
<evidence type="ECO:0000313" key="4">
    <source>
        <dbReference type="Proteomes" id="UP000243525"/>
    </source>
</evidence>
<evidence type="ECO:0000256" key="1">
    <source>
        <dbReference type="ARBA" id="ARBA00007435"/>
    </source>
</evidence>
<reference evidence="3 4" key="1">
    <citation type="submission" date="2018-04" db="EMBL/GenBank/DDBJ databases">
        <title>Genomic Encyclopedia of Archaeal and Bacterial Type Strains, Phase II (KMG-II): from individual species to whole genera.</title>
        <authorList>
            <person name="Goeker M."/>
        </authorList>
    </citation>
    <scope>NUCLEOTIDE SEQUENCE [LARGE SCALE GENOMIC DNA]</scope>
    <source>
        <strain evidence="3 4">DSM 28823</strain>
    </source>
</reference>
<dbReference type="RefSeq" id="WP_107822017.1">
    <property type="nucleotide sequence ID" value="NZ_OY782574.1"/>
</dbReference>
<feature type="domain" description="GIY-YIG" evidence="2">
    <location>
        <begin position="1"/>
        <end position="75"/>
    </location>
</feature>
<organism evidence="3 4">
    <name type="scientific">Mangrovibacterium marinum</name>
    <dbReference type="NCBI Taxonomy" id="1639118"/>
    <lineage>
        <taxon>Bacteria</taxon>
        <taxon>Pseudomonadati</taxon>
        <taxon>Bacteroidota</taxon>
        <taxon>Bacteroidia</taxon>
        <taxon>Marinilabiliales</taxon>
        <taxon>Prolixibacteraceae</taxon>
        <taxon>Mangrovibacterium</taxon>
    </lineage>
</organism>
<comment type="caution">
    <text evidence="3">The sequence shown here is derived from an EMBL/GenBank/DDBJ whole genome shotgun (WGS) entry which is preliminary data.</text>
</comment>